<reference evidence="3" key="1">
    <citation type="submission" date="2015-09" db="EMBL/GenBank/DDBJ databases">
        <authorList>
            <person name="Rodrigo-Torres L."/>
            <person name="Arahal D.R."/>
        </authorList>
    </citation>
    <scope>NUCLEOTIDE SEQUENCE [LARGE SCALE GENOMIC DNA]</scope>
    <source>
        <strain evidence="3">CECT 4293</strain>
    </source>
</reference>
<name>A0A0N7LNP1_9RHOB</name>
<keyword evidence="1" id="KW-1133">Transmembrane helix</keyword>
<evidence type="ECO:0000256" key="1">
    <source>
        <dbReference type="SAM" id="Phobius"/>
    </source>
</evidence>
<dbReference type="Proteomes" id="UP000050786">
    <property type="component" value="Unassembled WGS sequence"/>
</dbReference>
<keyword evidence="3" id="KW-1185">Reference proteome</keyword>
<keyword evidence="1" id="KW-0472">Membrane</keyword>
<feature type="transmembrane region" description="Helical" evidence="1">
    <location>
        <begin position="6"/>
        <end position="25"/>
    </location>
</feature>
<keyword evidence="1" id="KW-0812">Transmembrane</keyword>
<gene>
    <name evidence="2" type="ORF">RUM4293_01853</name>
</gene>
<protein>
    <submittedName>
        <fullName evidence="2">Uncharacterized protein</fullName>
    </submittedName>
</protein>
<sequence length="88" mass="10158">MFVALRFLIPLLVVLTAIYVGVSIYSRWVRRSKLIAHWEKKGLTGDRDAFVQRGLKKYDGSFRRKLILGIYVVPLGLIAILIYVTNFM</sequence>
<organism evidence="2 3">
    <name type="scientific">Ruegeria atlantica</name>
    <dbReference type="NCBI Taxonomy" id="81569"/>
    <lineage>
        <taxon>Bacteria</taxon>
        <taxon>Pseudomonadati</taxon>
        <taxon>Pseudomonadota</taxon>
        <taxon>Alphaproteobacteria</taxon>
        <taxon>Rhodobacterales</taxon>
        <taxon>Roseobacteraceae</taxon>
        <taxon>Ruegeria</taxon>
    </lineage>
</organism>
<proteinExistence type="predicted"/>
<dbReference type="EMBL" id="CYPS01000032">
    <property type="protein sequence ID" value="CUH42964.1"/>
    <property type="molecule type" value="Genomic_DNA"/>
</dbReference>
<dbReference type="RefSeq" id="WP_058273005.1">
    <property type="nucleotide sequence ID" value="NZ_CYPS01000032.1"/>
</dbReference>
<evidence type="ECO:0000313" key="2">
    <source>
        <dbReference type="EMBL" id="CUH42964.1"/>
    </source>
</evidence>
<evidence type="ECO:0000313" key="3">
    <source>
        <dbReference type="Proteomes" id="UP000050786"/>
    </source>
</evidence>
<dbReference type="AlphaFoldDB" id="A0A0N7LNP1"/>
<accession>A0A0N7LNP1</accession>
<feature type="transmembrane region" description="Helical" evidence="1">
    <location>
        <begin position="66"/>
        <end position="85"/>
    </location>
</feature>